<comment type="similarity">
    <text evidence="4 17">Belongs to the aconitase/IPM isomerase family.</text>
</comment>
<evidence type="ECO:0000256" key="17">
    <source>
        <dbReference type="RuleBase" id="RU362038"/>
    </source>
</evidence>
<dbReference type="InterPro" id="IPR000573">
    <property type="entry name" value="AconitaseA/IPMdHydase_ssu_swvl"/>
</dbReference>
<dbReference type="NCBIfam" id="TIGR00139">
    <property type="entry name" value="h_aconitase"/>
    <property type="match status" value="1"/>
</dbReference>
<keyword evidence="13 17" id="KW-0457">Lysine biosynthesis</keyword>
<comment type="catalytic activity">
    <reaction evidence="15 17">
        <text>(2R,3S)-homoisocitrate = cis-homoaconitate + H2O</text>
        <dbReference type="Rhea" id="RHEA:15485"/>
        <dbReference type="ChEBI" id="CHEBI:15377"/>
        <dbReference type="ChEBI" id="CHEBI:15404"/>
        <dbReference type="ChEBI" id="CHEBI:58174"/>
        <dbReference type="EC" id="4.2.1.36"/>
    </reaction>
</comment>
<gene>
    <name evidence="20" type="ORF">N7532_006179</name>
</gene>
<dbReference type="GO" id="GO:0005739">
    <property type="term" value="C:mitochondrion"/>
    <property type="evidence" value="ECO:0007669"/>
    <property type="project" value="UniProtKB-SubCell"/>
</dbReference>
<comment type="function">
    <text evidence="1 17">Catalyzes the reversible hydration of cis-homoaconitate to (2R,3S)-homoisocitrate, a step in the alpha-aminoadipate pathway for lysine biosynthesis.</text>
</comment>
<dbReference type="Pfam" id="PF00330">
    <property type="entry name" value="Aconitase"/>
    <property type="match status" value="1"/>
</dbReference>
<keyword evidence="14 17" id="KW-0456">Lyase</keyword>
<evidence type="ECO:0000256" key="14">
    <source>
        <dbReference type="ARBA" id="ARBA00023239"/>
    </source>
</evidence>
<dbReference type="OrthoDB" id="10262323at2759"/>
<comment type="cofactor">
    <cofactor evidence="17">
        <name>[4Fe-4S] cluster</name>
        <dbReference type="ChEBI" id="CHEBI:49883"/>
    </cofactor>
    <text evidence="17">Binds 1 [4Fe-4S] cluster per subunit.</text>
</comment>
<evidence type="ECO:0000256" key="6">
    <source>
        <dbReference type="ARBA" id="ARBA00021560"/>
    </source>
</evidence>
<keyword evidence="9 17" id="KW-0809">Transit peptide</keyword>
<dbReference type="FunFam" id="3.30.499.10:FF:000016">
    <property type="entry name" value="Homoaconitase, mitochondrial"/>
    <property type="match status" value="1"/>
</dbReference>
<reference evidence="20" key="1">
    <citation type="submission" date="2022-11" db="EMBL/GenBank/DDBJ databases">
        <authorList>
            <person name="Petersen C."/>
        </authorList>
    </citation>
    <scope>NUCLEOTIDE SEQUENCE</scope>
    <source>
        <strain evidence="20">IBT 30761</strain>
    </source>
</reference>
<proteinExistence type="inferred from homology"/>
<feature type="domain" description="Aconitase A/isopropylmalate dehydratase small subunit swivel" evidence="19">
    <location>
        <begin position="580"/>
        <end position="703"/>
    </location>
</feature>
<keyword evidence="8 17" id="KW-0479">Metal-binding</keyword>
<dbReference type="CDD" id="cd01674">
    <property type="entry name" value="Homoaconitase_Swivel"/>
    <property type="match status" value="1"/>
</dbReference>
<dbReference type="RefSeq" id="XP_056474832.1">
    <property type="nucleotide sequence ID" value="XM_056618673.1"/>
</dbReference>
<dbReference type="PRINTS" id="PR00415">
    <property type="entry name" value="ACONITASE"/>
</dbReference>
<evidence type="ECO:0000256" key="9">
    <source>
        <dbReference type="ARBA" id="ARBA00022946"/>
    </source>
</evidence>
<dbReference type="GO" id="GO:0004409">
    <property type="term" value="F:homoaconitate hydratase activity"/>
    <property type="evidence" value="ECO:0007669"/>
    <property type="project" value="UniProtKB-UniRule"/>
</dbReference>
<comment type="pathway">
    <text evidence="3 17">Amino-acid biosynthesis; L-lysine biosynthesis via AAA pathway; L-alpha-aminoadipate from 2-oxoglutarate: step 3/5.</text>
</comment>
<evidence type="ECO:0000313" key="21">
    <source>
        <dbReference type="Proteomes" id="UP001149074"/>
    </source>
</evidence>
<evidence type="ECO:0000256" key="16">
    <source>
        <dbReference type="ARBA" id="ARBA00032706"/>
    </source>
</evidence>
<keyword evidence="11 17" id="KW-0411">Iron-sulfur</keyword>
<protein>
    <recommendedName>
        <fullName evidence="6 17">Homoaconitase, mitochondrial</fullName>
        <ecNumber evidence="5 17">4.2.1.36</ecNumber>
    </recommendedName>
    <alternativeName>
        <fullName evidence="16 17">Homoaconitate hydratase</fullName>
    </alternativeName>
</protein>
<dbReference type="EC" id="4.2.1.36" evidence="5 17"/>
<evidence type="ECO:0000256" key="2">
    <source>
        <dbReference type="ARBA" id="ARBA00004173"/>
    </source>
</evidence>
<dbReference type="InterPro" id="IPR036008">
    <property type="entry name" value="Aconitase_4Fe-4S_dom"/>
</dbReference>
<dbReference type="InterPro" id="IPR015931">
    <property type="entry name" value="Acnase/IPM_dHydase_lsu_aba_1/3"/>
</dbReference>
<keyword evidence="12 17" id="KW-0496">Mitochondrion</keyword>
<dbReference type="PROSITE" id="PS00450">
    <property type="entry name" value="ACONITASE_1"/>
    <property type="match status" value="1"/>
</dbReference>
<dbReference type="AlphaFoldDB" id="A0A9W9KAP4"/>
<sequence>MQSRLMPSITGQQAMLGRIRFPSTLRRTFMTSRIFLQTAFSSQLEDPATAALFSSMQTSKAVPQTLTEKIVQQYSVGLPKDKFVKSGDYVTISPHRCMTHDNSWPVALKFMSIGASKIHNPNQIIMTLDHDVQNKTEKNLQKYQQIEDFAKHHGVEFYPAGRGIGHQVMIEEGLAWPGTMAVASDSHSNMYGGISCLGTPVVRTDAASIWATGKSWWQLPASAKVTFTGVLPPGVTGKDVIVALCGLFDKDDVLNHTIEFTGSEETMRSLSVDDRLTIANMTTEWGALSGLFPMDDVLKGWMKGKATTAAMGLADGEGIYKTTAPQRFTHEAIEELFANRLIADKGAKYSKELFLDLSTLSPYISGPNSVKVATPLSELKDIKVNKAYLVSCTNSRASDIAAAARVFKEAAEKNGGVVPKIAEGVQFYIGAASIPEQMAAEGAGDWQTLVDAGATVLPAGCGPCIGLGTGLLEPGEVGISASNRNFKGRMGSPDAKAYLGSPEVVAASALSGTLSGPGWYQTPEDYQGVIRGEGDGIREEDRMLTTEEALEKLLGQMDDLVADGEKEFAPEPSAEAEEAPSSDSLTELYPGFPERISGELVFCDADNINTDGIYPGKYTYQDNVSEETMAQVCMSNYDTDFATIAKEGDILVSGFNFGCGSSREQAATAILAKKIPLVVSGSFGNIFSRNSINNALMGLEVPRLINRLREHYASEGKSLTRRTGWTLTWDVRRSQIEVQEGPNGAKWTHKVGELPANVQEIIAKGGLEKWVKNAIAA</sequence>
<dbReference type="SUPFAM" id="SSF52016">
    <property type="entry name" value="LeuD/IlvD-like"/>
    <property type="match status" value="1"/>
</dbReference>
<evidence type="ECO:0000256" key="11">
    <source>
        <dbReference type="ARBA" id="ARBA00023014"/>
    </source>
</evidence>
<dbReference type="PROSITE" id="PS01244">
    <property type="entry name" value="ACONITASE_2"/>
    <property type="match status" value="1"/>
</dbReference>
<accession>A0A9W9KAP4</accession>
<evidence type="ECO:0000256" key="7">
    <source>
        <dbReference type="ARBA" id="ARBA00022605"/>
    </source>
</evidence>
<evidence type="ECO:0000259" key="19">
    <source>
        <dbReference type="Pfam" id="PF00694"/>
    </source>
</evidence>
<keyword evidence="7 17" id="KW-0028">Amino-acid biosynthesis</keyword>
<comment type="caution">
    <text evidence="20">The sequence shown here is derived from an EMBL/GenBank/DDBJ whole genome shotgun (WGS) entry which is preliminary data.</text>
</comment>
<evidence type="ECO:0000256" key="13">
    <source>
        <dbReference type="ARBA" id="ARBA00023154"/>
    </source>
</evidence>
<dbReference type="FunFam" id="3.30.499.10:FF:000013">
    <property type="entry name" value="Homoaconitase, mitochondrial"/>
    <property type="match status" value="1"/>
</dbReference>
<dbReference type="Pfam" id="PF00694">
    <property type="entry name" value="Aconitase_C"/>
    <property type="match status" value="1"/>
</dbReference>
<dbReference type="SUPFAM" id="SSF53732">
    <property type="entry name" value="Aconitase iron-sulfur domain"/>
    <property type="match status" value="1"/>
</dbReference>
<dbReference type="PANTHER" id="PTHR43822">
    <property type="entry name" value="HOMOACONITASE, MITOCHONDRIAL-RELATED"/>
    <property type="match status" value="1"/>
</dbReference>
<comment type="subcellular location">
    <subcellularLocation>
        <location evidence="2 17">Mitochondrion</location>
    </subcellularLocation>
</comment>
<dbReference type="InterPro" id="IPR004418">
    <property type="entry name" value="Homoaconitase_mito"/>
</dbReference>
<dbReference type="PANTHER" id="PTHR43822:SF2">
    <property type="entry name" value="HOMOACONITASE, MITOCHONDRIAL"/>
    <property type="match status" value="1"/>
</dbReference>
<dbReference type="GO" id="GO:0019878">
    <property type="term" value="P:lysine biosynthetic process via aminoadipic acid"/>
    <property type="evidence" value="ECO:0007669"/>
    <property type="project" value="UniProtKB-UniRule"/>
</dbReference>
<dbReference type="Proteomes" id="UP001149074">
    <property type="component" value="Unassembled WGS sequence"/>
</dbReference>
<evidence type="ECO:0000256" key="12">
    <source>
        <dbReference type="ARBA" id="ARBA00023128"/>
    </source>
</evidence>
<evidence type="ECO:0000256" key="1">
    <source>
        <dbReference type="ARBA" id="ARBA00003422"/>
    </source>
</evidence>
<name>A0A9W9KAP4_9EURO</name>
<dbReference type="GO" id="GO:0051539">
    <property type="term" value="F:4 iron, 4 sulfur cluster binding"/>
    <property type="evidence" value="ECO:0007669"/>
    <property type="project" value="UniProtKB-UniRule"/>
</dbReference>
<dbReference type="Gene3D" id="3.20.19.10">
    <property type="entry name" value="Aconitase, domain 4"/>
    <property type="match status" value="1"/>
</dbReference>
<dbReference type="InterPro" id="IPR015928">
    <property type="entry name" value="Aconitase/3IPM_dehydase_swvl"/>
</dbReference>
<dbReference type="GeneID" id="81357652"/>
<dbReference type="InterPro" id="IPR039386">
    <property type="entry name" value="Homoaconitase_swivel"/>
</dbReference>
<reference evidence="20" key="2">
    <citation type="journal article" date="2023" name="IMA Fungus">
        <title>Comparative genomic study of the Penicillium genus elucidates a diverse pangenome and 15 lateral gene transfer events.</title>
        <authorList>
            <person name="Petersen C."/>
            <person name="Sorensen T."/>
            <person name="Nielsen M.R."/>
            <person name="Sondergaard T.E."/>
            <person name="Sorensen J.L."/>
            <person name="Fitzpatrick D.A."/>
            <person name="Frisvad J.C."/>
            <person name="Nielsen K.L."/>
        </authorList>
    </citation>
    <scope>NUCLEOTIDE SEQUENCE</scope>
    <source>
        <strain evidence="20">IBT 30761</strain>
    </source>
</reference>
<evidence type="ECO:0000256" key="10">
    <source>
        <dbReference type="ARBA" id="ARBA00023004"/>
    </source>
</evidence>
<evidence type="ECO:0000256" key="8">
    <source>
        <dbReference type="ARBA" id="ARBA00022723"/>
    </source>
</evidence>
<dbReference type="InterPro" id="IPR050067">
    <property type="entry name" value="IPM_dehydratase_rel_enz"/>
</dbReference>
<keyword evidence="10 17" id="KW-0408">Iron</keyword>
<organism evidence="20 21">
    <name type="scientific">Penicillium argentinense</name>
    <dbReference type="NCBI Taxonomy" id="1131581"/>
    <lineage>
        <taxon>Eukaryota</taxon>
        <taxon>Fungi</taxon>
        <taxon>Dikarya</taxon>
        <taxon>Ascomycota</taxon>
        <taxon>Pezizomycotina</taxon>
        <taxon>Eurotiomycetes</taxon>
        <taxon>Eurotiomycetidae</taxon>
        <taxon>Eurotiales</taxon>
        <taxon>Aspergillaceae</taxon>
        <taxon>Penicillium</taxon>
    </lineage>
</organism>
<keyword evidence="21" id="KW-1185">Reference proteome</keyword>
<evidence type="ECO:0000256" key="15">
    <source>
        <dbReference type="ARBA" id="ARBA00029338"/>
    </source>
</evidence>
<dbReference type="InterPro" id="IPR001030">
    <property type="entry name" value="Acoase/IPM_deHydtase_lsu_aba"/>
</dbReference>
<feature type="domain" description="Aconitase/3-isopropylmalate dehydratase large subunit alpha/beta/alpha" evidence="18">
    <location>
        <begin position="69"/>
        <end position="512"/>
    </location>
</feature>
<evidence type="ECO:0000256" key="3">
    <source>
        <dbReference type="ARBA" id="ARBA00005106"/>
    </source>
</evidence>
<dbReference type="InterPro" id="IPR018136">
    <property type="entry name" value="Aconitase_4Fe-4S_BS"/>
</dbReference>
<dbReference type="EMBL" id="JAPQKI010000005">
    <property type="protein sequence ID" value="KAJ5099178.1"/>
    <property type="molecule type" value="Genomic_DNA"/>
</dbReference>
<evidence type="ECO:0000313" key="20">
    <source>
        <dbReference type="EMBL" id="KAJ5099178.1"/>
    </source>
</evidence>
<evidence type="ECO:0000256" key="4">
    <source>
        <dbReference type="ARBA" id="ARBA00007185"/>
    </source>
</evidence>
<evidence type="ECO:0000256" key="5">
    <source>
        <dbReference type="ARBA" id="ARBA00012022"/>
    </source>
</evidence>
<dbReference type="GO" id="GO:0046872">
    <property type="term" value="F:metal ion binding"/>
    <property type="evidence" value="ECO:0007669"/>
    <property type="project" value="UniProtKB-UniRule"/>
</dbReference>
<dbReference type="Gene3D" id="3.30.499.10">
    <property type="entry name" value="Aconitase, domain 3"/>
    <property type="match status" value="2"/>
</dbReference>
<evidence type="ECO:0000259" key="18">
    <source>
        <dbReference type="Pfam" id="PF00330"/>
    </source>
</evidence>